<organism evidence="4 5">
    <name type="scientific">Rhizoctonia solani 123E</name>
    <dbReference type="NCBI Taxonomy" id="1423351"/>
    <lineage>
        <taxon>Eukaryota</taxon>
        <taxon>Fungi</taxon>
        <taxon>Dikarya</taxon>
        <taxon>Basidiomycota</taxon>
        <taxon>Agaricomycotina</taxon>
        <taxon>Agaricomycetes</taxon>
        <taxon>Cantharellales</taxon>
        <taxon>Ceratobasidiaceae</taxon>
        <taxon>Rhizoctonia</taxon>
    </lineage>
</organism>
<keyword evidence="2" id="KW-0472">Membrane</keyword>
<dbReference type="Proteomes" id="UP000027456">
    <property type="component" value="Unassembled WGS sequence"/>
</dbReference>
<feature type="region of interest" description="Disordered" evidence="1">
    <location>
        <begin position="170"/>
        <end position="189"/>
    </location>
</feature>
<evidence type="ECO:0000256" key="3">
    <source>
        <dbReference type="SAM" id="SignalP"/>
    </source>
</evidence>
<dbReference type="EMBL" id="AZST01000051">
    <property type="protein sequence ID" value="KEP53690.1"/>
    <property type="molecule type" value="Genomic_DNA"/>
</dbReference>
<comment type="caution">
    <text evidence="4">The sequence shown here is derived from an EMBL/GenBank/DDBJ whole genome shotgun (WGS) entry which is preliminary data.</text>
</comment>
<reference evidence="4 5" key="1">
    <citation type="submission" date="2013-12" db="EMBL/GenBank/DDBJ databases">
        <authorList>
            <person name="Cubeta M."/>
            <person name="Pakala S."/>
            <person name="Fedorova N."/>
            <person name="Thomas E."/>
            <person name="Dean R."/>
            <person name="Jabaji S."/>
            <person name="Neate S."/>
            <person name="Toda T."/>
            <person name="Tavantzis S."/>
            <person name="Vilgalys R."/>
            <person name="Bharathan N."/>
            <person name="Pakala S."/>
            <person name="Losada L.S."/>
            <person name="Zafar N."/>
            <person name="Nierman W."/>
        </authorList>
    </citation>
    <scope>NUCLEOTIDE SEQUENCE [LARGE SCALE GENOMIC DNA]</scope>
    <source>
        <strain evidence="4 5">123E</strain>
    </source>
</reference>
<dbReference type="STRING" id="1423351.A0A074S7W4"/>
<feature type="chain" id="PRO_5001698628" evidence="3">
    <location>
        <begin position="22"/>
        <end position="315"/>
    </location>
</feature>
<keyword evidence="2" id="KW-1133">Transmembrane helix</keyword>
<evidence type="ECO:0000313" key="4">
    <source>
        <dbReference type="EMBL" id="KEP53690.1"/>
    </source>
</evidence>
<evidence type="ECO:0000256" key="2">
    <source>
        <dbReference type="SAM" id="Phobius"/>
    </source>
</evidence>
<keyword evidence="5" id="KW-1185">Reference proteome</keyword>
<keyword evidence="2 4" id="KW-0812">Transmembrane</keyword>
<evidence type="ECO:0000313" key="5">
    <source>
        <dbReference type="Proteomes" id="UP000027456"/>
    </source>
</evidence>
<dbReference type="AlphaFoldDB" id="A0A074S7W4"/>
<proteinExistence type="predicted"/>
<sequence>MPLFMLAFIVALAVYVSPAIAAPRSNATCIAESWSMNSRTQTPCLVASYLCAVCNSDESVCEADSILGTGGTVRYGIIPGTASICMCNSVLWNLVSACTLCQRELPSNWALWKETCPASMTNIGRYPAPIPAEVTVPSWAYYDFTTSGIFNPGIASQLFGPESSAIPVATNTRRPAPSSTSTETSNVSRSNTGAIVGGAVGGVLGLGLIALVAFVLTQKQKHEDPATSYSEANYKPPITTQLNTGNPIVEQVSVYQLGPQLTPTSKYKPYDPNDPSTFPVTSVTPANGYDVESTPYSHQPQVAPGQQPHPNVPQV</sequence>
<name>A0A074S7W4_9AGAM</name>
<keyword evidence="3" id="KW-0732">Signal</keyword>
<dbReference type="OrthoDB" id="3362711at2759"/>
<feature type="signal peptide" evidence="3">
    <location>
        <begin position="1"/>
        <end position="21"/>
    </location>
</feature>
<dbReference type="HOGENOM" id="CLU_053888_2_0_1"/>
<protein>
    <submittedName>
        <fullName evidence="4">Putative transmembrane protein</fullName>
    </submittedName>
</protein>
<gene>
    <name evidence="4" type="ORF">V565_027110</name>
</gene>
<evidence type="ECO:0000256" key="1">
    <source>
        <dbReference type="SAM" id="MobiDB-lite"/>
    </source>
</evidence>
<feature type="region of interest" description="Disordered" evidence="1">
    <location>
        <begin position="263"/>
        <end position="315"/>
    </location>
</feature>
<feature type="transmembrane region" description="Helical" evidence="2">
    <location>
        <begin position="194"/>
        <end position="216"/>
    </location>
</feature>
<feature type="compositionally biased region" description="Polar residues" evidence="1">
    <location>
        <begin position="274"/>
        <end position="285"/>
    </location>
</feature>
<accession>A0A074S7W4</accession>